<evidence type="ECO:0000313" key="2">
    <source>
        <dbReference type="EMBL" id="GAI37509.1"/>
    </source>
</evidence>
<keyword evidence="1" id="KW-0812">Transmembrane</keyword>
<comment type="caution">
    <text evidence="2">The sequence shown here is derived from an EMBL/GenBank/DDBJ whole genome shotgun (WGS) entry which is preliminary data.</text>
</comment>
<protein>
    <recommendedName>
        <fullName evidence="3">CPBP family intramembrane metalloprotease</fullName>
    </recommendedName>
</protein>
<feature type="transmembrane region" description="Helical" evidence="1">
    <location>
        <begin position="52"/>
        <end position="72"/>
    </location>
</feature>
<dbReference type="AlphaFoldDB" id="X1Q2Q9"/>
<accession>X1Q2Q9</accession>
<gene>
    <name evidence="2" type="ORF">S06H3_47865</name>
</gene>
<reference evidence="2" key="1">
    <citation type="journal article" date="2014" name="Front. Microbiol.">
        <title>High frequency of phylogenetically diverse reductive dehalogenase-homologous genes in deep subseafloor sedimentary metagenomes.</title>
        <authorList>
            <person name="Kawai M."/>
            <person name="Futagami T."/>
            <person name="Toyoda A."/>
            <person name="Takaki Y."/>
            <person name="Nishi S."/>
            <person name="Hori S."/>
            <person name="Arai W."/>
            <person name="Tsubouchi T."/>
            <person name="Morono Y."/>
            <person name="Uchiyama I."/>
            <person name="Ito T."/>
            <person name="Fujiyama A."/>
            <person name="Inagaki F."/>
            <person name="Takami H."/>
        </authorList>
    </citation>
    <scope>NUCLEOTIDE SEQUENCE</scope>
    <source>
        <strain evidence="2">Expedition CK06-06</strain>
    </source>
</reference>
<name>X1Q2Q9_9ZZZZ</name>
<dbReference type="EMBL" id="BARV01030102">
    <property type="protein sequence ID" value="GAI37509.1"/>
    <property type="molecule type" value="Genomic_DNA"/>
</dbReference>
<feature type="non-terminal residue" evidence="2">
    <location>
        <position position="84"/>
    </location>
</feature>
<sequence>MRRRESIRLISIALAFTAAALVVAIVAGNILHGAGVELYSREEYPFTALQEQYPLLLLVMVNVLPIFEEWIFRGILLEEVARRT</sequence>
<organism evidence="2">
    <name type="scientific">marine sediment metagenome</name>
    <dbReference type="NCBI Taxonomy" id="412755"/>
    <lineage>
        <taxon>unclassified sequences</taxon>
        <taxon>metagenomes</taxon>
        <taxon>ecological metagenomes</taxon>
    </lineage>
</organism>
<evidence type="ECO:0000256" key="1">
    <source>
        <dbReference type="SAM" id="Phobius"/>
    </source>
</evidence>
<evidence type="ECO:0008006" key="3">
    <source>
        <dbReference type="Google" id="ProtNLM"/>
    </source>
</evidence>
<proteinExistence type="predicted"/>
<keyword evidence="1" id="KW-1133">Transmembrane helix</keyword>
<feature type="transmembrane region" description="Helical" evidence="1">
    <location>
        <begin position="12"/>
        <end position="32"/>
    </location>
</feature>
<keyword evidence="1" id="KW-0472">Membrane</keyword>